<evidence type="ECO:0000256" key="2">
    <source>
        <dbReference type="ARBA" id="ARBA00022448"/>
    </source>
</evidence>
<evidence type="ECO:0000256" key="7">
    <source>
        <dbReference type="RuleBase" id="RU000488"/>
    </source>
</evidence>
<evidence type="ECO:0000256" key="1">
    <source>
        <dbReference type="ARBA" id="ARBA00004141"/>
    </source>
</evidence>
<dbReference type="OMA" id="ANYCAYD"/>
<reference evidence="9" key="1">
    <citation type="submission" date="2015-09" db="EMBL/GenBank/DDBJ databases">
        <authorList>
            <consortium name="Pathogen Informatics"/>
        </authorList>
    </citation>
    <scope>NUCLEOTIDE SEQUENCE [LARGE SCALE GENOMIC DNA]</scope>
    <source>
        <strain evidence="9">Lake Konstanz</strain>
    </source>
</reference>
<dbReference type="EMBL" id="CYKH01001749">
    <property type="protein sequence ID" value="CUG89546.1"/>
    <property type="molecule type" value="Genomic_DNA"/>
</dbReference>
<feature type="repeat" description="Solcar" evidence="6">
    <location>
        <begin position="154"/>
        <end position="239"/>
    </location>
</feature>
<dbReference type="Pfam" id="PF00153">
    <property type="entry name" value="Mito_carr"/>
    <property type="match status" value="3"/>
</dbReference>
<dbReference type="GO" id="GO:0055085">
    <property type="term" value="P:transmembrane transport"/>
    <property type="evidence" value="ECO:0007669"/>
    <property type="project" value="InterPro"/>
</dbReference>
<dbReference type="VEuPathDB" id="TriTrypDB:BSAL_21990"/>
<protein>
    <submittedName>
        <fullName evidence="8">Mitochondrial carrier protein, putative</fullName>
    </submittedName>
</protein>
<dbReference type="InterPro" id="IPR002067">
    <property type="entry name" value="MCP"/>
</dbReference>
<keyword evidence="4" id="KW-0677">Repeat</keyword>
<dbReference type="GO" id="GO:0016020">
    <property type="term" value="C:membrane"/>
    <property type="evidence" value="ECO:0007669"/>
    <property type="project" value="UniProtKB-SubCell"/>
</dbReference>
<organism evidence="8 9">
    <name type="scientific">Bodo saltans</name>
    <name type="common">Flagellated protozoan</name>
    <dbReference type="NCBI Taxonomy" id="75058"/>
    <lineage>
        <taxon>Eukaryota</taxon>
        <taxon>Discoba</taxon>
        <taxon>Euglenozoa</taxon>
        <taxon>Kinetoplastea</taxon>
        <taxon>Metakinetoplastina</taxon>
        <taxon>Eubodonida</taxon>
        <taxon>Bodonidae</taxon>
        <taxon>Bodo</taxon>
    </lineage>
</organism>
<comment type="subcellular location">
    <subcellularLocation>
        <location evidence="1">Membrane</location>
        <topology evidence="1">Multi-pass membrane protein</topology>
    </subcellularLocation>
</comment>
<dbReference type="Proteomes" id="UP000051952">
    <property type="component" value="Unassembled WGS sequence"/>
</dbReference>
<name>A0A0S4JDA7_BODSA</name>
<dbReference type="AlphaFoldDB" id="A0A0S4JDA7"/>
<feature type="repeat" description="Solcar" evidence="6">
    <location>
        <begin position="274"/>
        <end position="363"/>
    </location>
</feature>
<dbReference type="PANTHER" id="PTHR24089">
    <property type="entry name" value="SOLUTE CARRIER FAMILY 25"/>
    <property type="match status" value="1"/>
</dbReference>
<dbReference type="InterPro" id="IPR023395">
    <property type="entry name" value="MCP_dom_sf"/>
</dbReference>
<keyword evidence="5 6" id="KW-0472">Membrane</keyword>
<accession>A0A0S4JDA7</accession>
<evidence type="ECO:0000256" key="6">
    <source>
        <dbReference type="PROSITE-ProRule" id="PRU00282"/>
    </source>
</evidence>
<dbReference type="PROSITE" id="PS50920">
    <property type="entry name" value="SOLCAR"/>
    <property type="match status" value="3"/>
</dbReference>
<dbReference type="SUPFAM" id="SSF103506">
    <property type="entry name" value="Mitochondrial carrier"/>
    <property type="match status" value="1"/>
</dbReference>
<keyword evidence="3 6" id="KW-0812">Transmembrane</keyword>
<feature type="repeat" description="Solcar" evidence="6">
    <location>
        <begin position="47"/>
        <end position="146"/>
    </location>
</feature>
<keyword evidence="2 7" id="KW-0813">Transport</keyword>
<evidence type="ECO:0000313" key="8">
    <source>
        <dbReference type="EMBL" id="CUG89546.1"/>
    </source>
</evidence>
<proteinExistence type="inferred from homology"/>
<comment type="similarity">
    <text evidence="7">Belongs to the mitochondrial carrier (TC 2.A.29) family.</text>
</comment>
<sequence length="366" mass="39470">MLSQSVVVDFRCSETHAVLAHSGTSMRRFAAAFASRSTEMKKTLSTSPLLQTVVAGGCAGAVSRTLTAPLDRMKVLAQEGRVLRHIQQGSSPYGGAATSVGAKELFLYLYRTGGAAAFWRGNGVNCLKAGPEQAAAFTARQFYLPLVCADVSKPTFGENCAVGSLAGLSAQALLYPMEVVKTRMAVADAHEYGGIMDCFRQSIQRGGVRDLYVGLFANAVGIIPHRGLEMGTFFTLERIVRQRYFSSPRHEVSNTTKYSSKSSSSSSNHKSTPLPIYATLGISFTASLVSQVVTYPLNLVRTKLQTQGVNGRPVLYKGIADCVTQVWREEGARGLFSGIVPNMMKSLPASMLMYLTFSSVMNALQQ</sequence>
<evidence type="ECO:0000313" key="9">
    <source>
        <dbReference type="Proteomes" id="UP000051952"/>
    </source>
</evidence>
<gene>
    <name evidence="8" type="ORF">BSAL_21990</name>
</gene>
<dbReference type="OrthoDB" id="270584at2759"/>
<dbReference type="PRINTS" id="PR00926">
    <property type="entry name" value="MITOCARRIER"/>
</dbReference>
<keyword evidence="9" id="KW-1185">Reference proteome</keyword>
<dbReference type="Gene3D" id="1.50.40.10">
    <property type="entry name" value="Mitochondrial carrier domain"/>
    <property type="match status" value="1"/>
</dbReference>
<evidence type="ECO:0000256" key="5">
    <source>
        <dbReference type="ARBA" id="ARBA00023136"/>
    </source>
</evidence>
<evidence type="ECO:0000256" key="3">
    <source>
        <dbReference type="ARBA" id="ARBA00022692"/>
    </source>
</evidence>
<evidence type="ECO:0000256" key="4">
    <source>
        <dbReference type="ARBA" id="ARBA00022737"/>
    </source>
</evidence>
<dbReference type="InterPro" id="IPR018108">
    <property type="entry name" value="MCP_transmembrane"/>
</dbReference>